<reference evidence="12 13" key="1">
    <citation type="submission" date="2017-01" db="EMBL/GenBank/DDBJ databases">
        <authorList>
            <person name="Mah S.A."/>
            <person name="Swanson W.J."/>
            <person name="Moy G.W."/>
            <person name="Vacquier V.D."/>
        </authorList>
    </citation>
    <scope>NUCLEOTIDE SEQUENCE [LARGE SCALE GENOMIC DNA]</scope>
    <source>
        <strain evidence="12 13">CGMCC 1.8909</strain>
    </source>
</reference>
<feature type="domain" description="TaqI-like C-terminal specificity" evidence="11">
    <location>
        <begin position="920"/>
        <end position="1018"/>
    </location>
</feature>
<feature type="compositionally biased region" description="Polar residues" evidence="9">
    <location>
        <begin position="731"/>
        <end position="741"/>
    </location>
</feature>
<dbReference type="PRINTS" id="PR00507">
    <property type="entry name" value="N12N6MTFRASE"/>
</dbReference>
<evidence type="ECO:0000256" key="4">
    <source>
        <dbReference type="ARBA" id="ARBA00022691"/>
    </source>
</evidence>
<dbReference type="InterPro" id="IPR002052">
    <property type="entry name" value="DNA_methylase_N6_adenine_CS"/>
</dbReference>
<evidence type="ECO:0000259" key="10">
    <source>
        <dbReference type="Pfam" id="PF07669"/>
    </source>
</evidence>
<evidence type="ECO:0000256" key="8">
    <source>
        <dbReference type="SAM" id="Coils"/>
    </source>
</evidence>
<evidence type="ECO:0000256" key="7">
    <source>
        <dbReference type="ARBA" id="ARBA00047942"/>
    </source>
</evidence>
<evidence type="ECO:0000256" key="5">
    <source>
        <dbReference type="ARBA" id="ARBA00022747"/>
    </source>
</evidence>
<dbReference type="InterPro" id="IPR050953">
    <property type="entry name" value="N4_N6_ade-DNA_methylase"/>
</dbReference>
<proteinExistence type="predicted"/>
<sequence>MSESPSPTVGSRNEFVENVINEYTDLYSEIEEGDRAEHDLMPRLVDHLFVNALGWNKADYEQEDDWNDVRFFDADRNPVVIVEGKRRDVNVEEGIEQVFRYASDTPYAQYFISTNVDEFHVYERCNGSDPNAVTYHGISAQLVTKVPFEGICNRVSGGAISDELTIDEKQAIKNLFRLRKEEVTNAERYNDFTLGSRQDVDSDEGFDNLIDSLRLCLEDYLLPYTLSAFDEFDRRYQEFEREREDLAEQIQRLEESGHDDTEIAELEDKLAELKDEYEIYSQFRSDYETWVKMSNRQENDDDENKEVFCRESVYVQLNKILLIRIAEDKQLVNQMVSNGGVHHYFEFWDDYTRYVDRDYIDLFETACEELGEVYDYLYSRRLFDWGIQDDSELDDVLQRTLWHLNHYDFESVDRDVLGHLYQEHLPPEERKALGEFYTPVAVVDLILDSVGYTVDKQLEKEEYDLIDPACGSGTFLVRAANRLLERLDNKGVPPRDAIEIVQERIHGLDLNPFACHIAELNLLFQVIDLYKDVKDDDPSYTLDRFHIYRTDSLRVETQESLTALHSSEVQRQYREERKQASSVKTRNDYGFVVGNPPYVRIQNIQKGPARDEYDEYKTAHYNYDIYILFMERAADWLAEDGTLGFIVSNKFTENRYGEKIQDFLIQNYSIREIINFGDVSVFEGVQSYPMIFIGDRINKDEPFRSSDDFELVEDYTFTYAGVTEELPEITQTALNGSNGNGSDAREREEEGGKIAELIRASMPETPGSTPPGEDVLMEHIEELAPGVDVARPPLKVYPMKATTLLEADEWQFIPRDEYDVINSMEAGGRDFGEYDEAIAKNGIQTGSNDVFLIDEETIEEYGIEDSVVFPTLGGRDATRWYTPAQNKYILYMTPDADLDETPGAKQYLEDNREELESRYCVKEGKKWFQLARHRPGLFDRDKVITPDICYYNNFFYDSDVEFYALNSTYVMFADELPEEYLVGVLNSDAVQFYMRRTAPQYGNDYLRYVTSYLEEIPIPEPDKADKSLVESVTGKASELKQLSRQYQKAGELIESPELVFEREDVDRSSLSFAGYIDSMDFAGEDADVSPNIDGTTVRLNVQDKIEFVSENAAEAFAKLLRVFDVESGGELESFDAPSSEDDLLAVIDAFESAEETLDDTKSAKELEEELNKAVYELYGFDEEHRELISERVEKPENPLEAKVR</sequence>
<keyword evidence="13" id="KW-1185">Reference proteome</keyword>
<evidence type="ECO:0000313" key="13">
    <source>
        <dbReference type="Proteomes" id="UP000185687"/>
    </source>
</evidence>
<dbReference type="GO" id="GO:0009307">
    <property type="term" value="P:DNA restriction-modification system"/>
    <property type="evidence" value="ECO:0007669"/>
    <property type="project" value="UniProtKB-KW"/>
</dbReference>
<evidence type="ECO:0000256" key="1">
    <source>
        <dbReference type="ARBA" id="ARBA00011900"/>
    </source>
</evidence>
<feature type="domain" description="Type II methyltransferase M.TaqI-like" evidence="10">
    <location>
        <begin position="504"/>
        <end position="682"/>
    </location>
</feature>
<dbReference type="EMBL" id="FTNP01000013">
    <property type="protein sequence ID" value="SIS10044.1"/>
    <property type="molecule type" value="Genomic_DNA"/>
</dbReference>
<dbReference type="RefSeq" id="WP_083687846.1">
    <property type="nucleotide sequence ID" value="NZ_CP019329.1"/>
</dbReference>
<dbReference type="Gene3D" id="3.40.50.150">
    <property type="entry name" value="Vaccinia Virus protein VP39"/>
    <property type="match status" value="1"/>
</dbReference>
<dbReference type="GO" id="GO:0032259">
    <property type="term" value="P:methylation"/>
    <property type="evidence" value="ECO:0007669"/>
    <property type="project" value="UniProtKB-KW"/>
</dbReference>
<dbReference type="InterPro" id="IPR025931">
    <property type="entry name" value="TaqI_C"/>
</dbReference>
<evidence type="ECO:0000313" key="12">
    <source>
        <dbReference type="EMBL" id="SIS10044.1"/>
    </source>
</evidence>
<keyword evidence="3" id="KW-0808">Transferase</keyword>
<dbReference type="InterPro" id="IPR029063">
    <property type="entry name" value="SAM-dependent_MTases_sf"/>
</dbReference>
<evidence type="ECO:0000259" key="11">
    <source>
        <dbReference type="Pfam" id="PF12950"/>
    </source>
</evidence>
<dbReference type="AlphaFoldDB" id="A0A1N7GBX5"/>
<evidence type="ECO:0000256" key="6">
    <source>
        <dbReference type="ARBA" id="ARBA00023125"/>
    </source>
</evidence>
<keyword evidence="8" id="KW-0175">Coiled coil</keyword>
<feature type="coiled-coil region" evidence="8">
    <location>
        <begin position="229"/>
        <end position="283"/>
    </location>
</feature>
<dbReference type="GeneID" id="30957801"/>
<dbReference type="Proteomes" id="UP000185687">
    <property type="component" value="Unassembled WGS sequence"/>
</dbReference>
<comment type="catalytic activity">
    <reaction evidence="7">
        <text>a 2'-deoxyadenosine in DNA + S-adenosyl-L-methionine = an N(6)-methyl-2'-deoxyadenosine in DNA + S-adenosyl-L-homocysteine + H(+)</text>
        <dbReference type="Rhea" id="RHEA:15197"/>
        <dbReference type="Rhea" id="RHEA-COMP:12418"/>
        <dbReference type="Rhea" id="RHEA-COMP:12419"/>
        <dbReference type="ChEBI" id="CHEBI:15378"/>
        <dbReference type="ChEBI" id="CHEBI:57856"/>
        <dbReference type="ChEBI" id="CHEBI:59789"/>
        <dbReference type="ChEBI" id="CHEBI:90615"/>
        <dbReference type="ChEBI" id="CHEBI:90616"/>
        <dbReference type="EC" id="2.1.1.72"/>
    </reaction>
</comment>
<dbReference type="PANTHER" id="PTHR33841:SF1">
    <property type="entry name" value="DNA METHYLTRANSFERASE A"/>
    <property type="match status" value="1"/>
</dbReference>
<protein>
    <recommendedName>
        <fullName evidence="1">site-specific DNA-methyltransferase (adenine-specific)</fullName>
        <ecNumber evidence="1">2.1.1.72</ecNumber>
    </recommendedName>
</protein>
<dbReference type="Pfam" id="PF12950">
    <property type="entry name" value="TaqI_C"/>
    <property type="match status" value="1"/>
</dbReference>
<keyword evidence="4" id="KW-0949">S-adenosyl-L-methionine</keyword>
<dbReference type="PANTHER" id="PTHR33841">
    <property type="entry name" value="DNA METHYLTRANSFERASE YEEA-RELATED"/>
    <property type="match status" value="1"/>
</dbReference>
<gene>
    <name evidence="12" type="ORF">SAMN05421809_3880</name>
</gene>
<dbReference type="InterPro" id="IPR011639">
    <property type="entry name" value="MethylTrfase_TaqI-like_dom"/>
</dbReference>
<evidence type="ECO:0000256" key="3">
    <source>
        <dbReference type="ARBA" id="ARBA00022679"/>
    </source>
</evidence>
<name>A0A1N7GBX5_9EURY</name>
<keyword evidence="6" id="KW-0238">DNA-binding</keyword>
<feature type="region of interest" description="Disordered" evidence="9">
    <location>
        <begin position="731"/>
        <end position="751"/>
    </location>
</feature>
<dbReference type="GO" id="GO:0009007">
    <property type="term" value="F:site-specific DNA-methyltransferase (adenine-specific) activity"/>
    <property type="evidence" value="ECO:0007669"/>
    <property type="project" value="UniProtKB-EC"/>
</dbReference>
<organism evidence="12 13">
    <name type="scientific">Natronorubrum daqingense</name>
    <dbReference type="NCBI Taxonomy" id="588898"/>
    <lineage>
        <taxon>Archaea</taxon>
        <taxon>Methanobacteriati</taxon>
        <taxon>Methanobacteriota</taxon>
        <taxon>Stenosarchaea group</taxon>
        <taxon>Halobacteria</taxon>
        <taxon>Halobacteriales</taxon>
        <taxon>Natrialbaceae</taxon>
        <taxon>Natronorubrum</taxon>
    </lineage>
</organism>
<keyword evidence="5" id="KW-0680">Restriction system</keyword>
<evidence type="ECO:0000256" key="2">
    <source>
        <dbReference type="ARBA" id="ARBA00022603"/>
    </source>
</evidence>
<evidence type="ECO:0000256" key="9">
    <source>
        <dbReference type="SAM" id="MobiDB-lite"/>
    </source>
</evidence>
<dbReference type="OrthoDB" id="170702at2157"/>
<keyword evidence="2" id="KW-0489">Methyltransferase</keyword>
<accession>A0A1N7GBX5</accession>
<dbReference type="GO" id="GO:0003677">
    <property type="term" value="F:DNA binding"/>
    <property type="evidence" value="ECO:0007669"/>
    <property type="project" value="UniProtKB-KW"/>
</dbReference>
<dbReference type="PROSITE" id="PS00092">
    <property type="entry name" value="N6_MTASE"/>
    <property type="match status" value="1"/>
</dbReference>
<dbReference type="SUPFAM" id="SSF53335">
    <property type="entry name" value="S-adenosyl-L-methionine-dependent methyltransferases"/>
    <property type="match status" value="1"/>
</dbReference>
<dbReference type="EC" id="2.1.1.72" evidence="1"/>
<dbReference type="Pfam" id="PF07669">
    <property type="entry name" value="Eco57I"/>
    <property type="match status" value="1"/>
</dbReference>